<dbReference type="Proteomes" id="UP000266673">
    <property type="component" value="Unassembled WGS sequence"/>
</dbReference>
<reference evidence="2 3" key="1">
    <citation type="submission" date="2018-06" db="EMBL/GenBank/DDBJ databases">
        <title>Comparative genomics reveals the genomic features of Rhizophagus irregularis, R. cerebriforme, R. diaphanum and Gigaspora rosea, and their symbiotic lifestyle signature.</title>
        <authorList>
            <person name="Morin E."/>
            <person name="San Clemente H."/>
            <person name="Chen E.C.H."/>
            <person name="De La Providencia I."/>
            <person name="Hainaut M."/>
            <person name="Kuo A."/>
            <person name="Kohler A."/>
            <person name="Murat C."/>
            <person name="Tang N."/>
            <person name="Roy S."/>
            <person name="Loubradou J."/>
            <person name="Henrissat B."/>
            <person name="Grigoriev I.V."/>
            <person name="Corradi N."/>
            <person name="Roux C."/>
            <person name="Martin F.M."/>
        </authorList>
    </citation>
    <scope>NUCLEOTIDE SEQUENCE [LARGE SCALE GENOMIC DNA]</scope>
    <source>
        <strain evidence="2 3">DAOM 194757</strain>
    </source>
</reference>
<accession>A0A397VLY1</accession>
<proteinExistence type="predicted"/>
<sequence length="126" mass="14162">MTQTVKKVENDLLFKFYVKERIGDKEASNFTLETKHSSDNKYLSNKTNTMNQNSRLTTVLLNEPSALGATPQPSKNSKKASLSNMNATSIQQNLSTALNKNLIPNMTNEQPIQNQNNQQENTQTTK</sequence>
<keyword evidence="3" id="KW-1185">Reference proteome</keyword>
<dbReference type="OrthoDB" id="2446223at2759"/>
<name>A0A397VLY1_9GLOM</name>
<evidence type="ECO:0000313" key="2">
    <source>
        <dbReference type="EMBL" id="RIB23480.1"/>
    </source>
</evidence>
<evidence type="ECO:0000256" key="1">
    <source>
        <dbReference type="SAM" id="MobiDB-lite"/>
    </source>
</evidence>
<feature type="compositionally biased region" description="Low complexity" evidence="1">
    <location>
        <begin position="107"/>
        <end position="126"/>
    </location>
</feature>
<organism evidence="2 3">
    <name type="scientific">Gigaspora rosea</name>
    <dbReference type="NCBI Taxonomy" id="44941"/>
    <lineage>
        <taxon>Eukaryota</taxon>
        <taxon>Fungi</taxon>
        <taxon>Fungi incertae sedis</taxon>
        <taxon>Mucoromycota</taxon>
        <taxon>Glomeromycotina</taxon>
        <taxon>Glomeromycetes</taxon>
        <taxon>Diversisporales</taxon>
        <taxon>Gigasporaceae</taxon>
        <taxon>Gigaspora</taxon>
    </lineage>
</organism>
<dbReference type="AlphaFoldDB" id="A0A397VLY1"/>
<evidence type="ECO:0000313" key="3">
    <source>
        <dbReference type="Proteomes" id="UP000266673"/>
    </source>
</evidence>
<gene>
    <name evidence="2" type="ORF">C2G38_2171203</name>
</gene>
<protein>
    <submittedName>
        <fullName evidence="2">Uncharacterized protein</fullName>
    </submittedName>
</protein>
<comment type="caution">
    <text evidence="2">The sequence shown here is derived from an EMBL/GenBank/DDBJ whole genome shotgun (WGS) entry which is preliminary data.</text>
</comment>
<feature type="compositionally biased region" description="Polar residues" evidence="1">
    <location>
        <begin position="71"/>
        <end position="106"/>
    </location>
</feature>
<feature type="region of interest" description="Disordered" evidence="1">
    <location>
        <begin position="64"/>
        <end position="126"/>
    </location>
</feature>
<dbReference type="EMBL" id="QKWP01000260">
    <property type="protein sequence ID" value="RIB23480.1"/>
    <property type="molecule type" value="Genomic_DNA"/>
</dbReference>